<gene>
    <name evidence="3" type="ORF">I6U51_23345</name>
</gene>
<sequence>MAKNKMLKILGAVTVTVLLFFGSAFGTSKIVEVKKFNDLVNSANQKFNTGNYDEAITLYNEALQIKSDNDVIKNISIAQNYKQYQNAYNEGLKLITEKKYSEAIQKLSTINQMAGQVYTNAQSKIEECKKNIISEDIKATNTAISNKDYDSANKYVEDILKLDANNNDAKQLKTAIVQAQQKDKEEAEQENTKSVAVDSQETNNNQKVSKSSEQSQNKQSELDSINSELSKCNQYIATLDKGSQKYRDALHYKATLLNKKLDILKSQ</sequence>
<feature type="region of interest" description="Disordered" evidence="2">
    <location>
        <begin position="183"/>
        <end position="224"/>
    </location>
</feature>
<evidence type="ECO:0000313" key="3">
    <source>
        <dbReference type="EMBL" id="MBI6875612.1"/>
    </source>
</evidence>
<feature type="compositionally biased region" description="Polar residues" evidence="2">
    <location>
        <begin position="192"/>
        <end position="202"/>
    </location>
</feature>
<evidence type="ECO:0000256" key="1">
    <source>
        <dbReference type="PROSITE-ProRule" id="PRU00339"/>
    </source>
</evidence>
<feature type="repeat" description="TPR" evidence="1">
    <location>
        <begin position="36"/>
        <end position="69"/>
    </location>
</feature>
<organism evidence="3 4">
    <name type="scientific">Clostridium aciditolerans</name>
    <dbReference type="NCBI Taxonomy" id="339861"/>
    <lineage>
        <taxon>Bacteria</taxon>
        <taxon>Bacillati</taxon>
        <taxon>Bacillota</taxon>
        <taxon>Clostridia</taxon>
        <taxon>Eubacteriales</taxon>
        <taxon>Clostridiaceae</taxon>
        <taxon>Clostridium</taxon>
    </lineage>
</organism>
<dbReference type="InterPro" id="IPR019734">
    <property type="entry name" value="TPR_rpt"/>
</dbReference>
<keyword evidence="1" id="KW-0802">TPR repeat</keyword>
<protein>
    <recommendedName>
        <fullName evidence="5">Tetratricopeptide repeat protein</fullName>
    </recommendedName>
</protein>
<evidence type="ECO:0000313" key="4">
    <source>
        <dbReference type="Proteomes" id="UP000622687"/>
    </source>
</evidence>
<dbReference type="RefSeq" id="WP_211144956.1">
    <property type="nucleotide sequence ID" value="NZ_JAEEGB010000048.1"/>
</dbReference>
<feature type="compositionally biased region" description="Low complexity" evidence="2">
    <location>
        <begin position="203"/>
        <end position="219"/>
    </location>
</feature>
<evidence type="ECO:0000256" key="2">
    <source>
        <dbReference type="SAM" id="MobiDB-lite"/>
    </source>
</evidence>
<dbReference type="Gene3D" id="1.25.40.10">
    <property type="entry name" value="Tetratricopeptide repeat domain"/>
    <property type="match status" value="2"/>
</dbReference>
<reference evidence="3" key="1">
    <citation type="submission" date="2020-12" db="EMBL/GenBank/DDBJ databases">
        <title>Clostridium thailandense sp. nov., a novel acetogenic bacterium isolated from peat land soil in Thailand.</title>
        <authorList>
            <person name="Chaikitkaew S."/>
            <person name="Birkeland N.K."/>
        </authorList>
    </citation>
    <scope>NUCLEOTIDE SEQUENCE</scope>
    <source>
        <strain evidence="3">DSM 17425</strain>
    </source>
</reference>
<keyword evidence="4" id="KW-1185">Reference proteome</keyword>
<dbReference type="Proteomes" id="UP000622687">
    <property type="component" value="Unassembled WGS sequence"/>
</dbReference>
<comment type="caution">
    <text evidence="3">The sequence shown here is derived from an EMBL/GenBank/DDBJ whole genome shotgun (WGS) entry which is preliminary data.</text>
</comment>
<name>A0A934I3W6_9CLOT</name>
<dbReference type="EMBL" id="JAEEGB010000048">
    <property type="protein sequence ID" value="MBI6875612.1"/>
    <property type="molecule type" value="Genomic_DNA"/>
</dbReference>
<evidence type="ECO:0008006" key="5">
    <source>
        <dbReference type="Google" id="ProtNLM"/>
    </source>
</evidence>
<proteinExistence type="predicted"/>
<accession>A0A934I3W6</accession>
<dbReference type="PROSITE" id="PS50005">
    <property type="entry name" value="TPR"/>
    <property type="match status" value="1"/>
</dbReference>
<dbReference type="AlphaFoldDB" id="A0A934I3W6"/>
<dbReference type="InterPro" id="IPR011990">
    <property type="entry name" value="TPR-like_helical_dom_sf"/>
</dbReference>
<dbReference type="SUPFAM" id="SSF48452">
    <property type="entry name" value="TPR-like"/>
    <property type="match status" value="1"/>
</dbReference>